<evidence type="ECO:0000256" key="2">
    <source>
        <dbReference type="ARBA" id="ARBA00007165"/>
    </source>
</evidence>
<evidence type="ECO:0000256" key="4">
    <source>
        <dbReference type="ARBA" id="ARBA00022989"/>
    </source>
</evidence>
<reference evidence="7" key="1">
    <citation type="journal article" date="2020" name="mSystems">
        <title>Genome- and Community-Level Interaction Insights into Carbon Utilization and Element Cycling Functions of Hydrothermarchaeota in Hydrothermal Sediment.</title>
        <authorList>
            <person name="Zhou Z."/>
            <person name="Liu Y."/>
            <person name="Xu W."/>
            <person name="Pan J."/>
            <person name="Luo Z.H."/>
            <person name="Li M."/>
        </authorList>
    </citation>
    <scope>NUCLEOTIDE SEQUENCE [LARGE SCALE GENOMIC DNA]</scope>
    <source>
        <strain evidence="7">HyVt-489</strain>
    </source>
</reference>
<gene>
    <name evidence="7" type="ORF">ENJ46_03765</name>
</gene>
<keyword evidence="5 6" id="KW-0472">Membrane</keyword>
<keyword evidence="4 6" id="KW-1133">Transmembrane helix</keyword>
<comment type="caution">
    <text evidence="7">The sequence shown here is derived from an EMBL/GenBank/DDBJ whole genome shotgun (WGS) entry which is preliminary data.</text>
</comment>
<dbReference type="PANTHER" id="PTHR23427">
    <property type="entry name" value="SURFEIT LOCUS PROTEIN"/>
    <property type="match status" value="1"/>
</dbReference>
<proteinExistence type="inferred from homology"/>
<sequence>MKIEFRPLPVLTFITLIMMGILLSLGTWQYQRLQWKTKLLADIDAAAHAPPLHSISDINALMAEKKPVDFRRVSLQGKFVSPQLNNGQAFHVLRATDAALVWQLYQPFISKDQGVYVATIEFDKDGDITAPKGLNGAANINGYVRLVQRANRFTPKNNPDANRWFSVNGSPEMLDWARAVPGTDMNVSYYIDQVLGEKDADHLPVKIPDIRNAHLDYMLTWYSFAFILLVIYLILHKKQGRLRFIRKA</sequence>
<dbReference type="EMBL" id="DRMN01000246">
    <property type="protein sequence ID" value="HFB55019.1"/>
    <property type="molecule type" value="Genomic_DNA"/>
</dbReference>
<comment type="similarity">
    <text evidence="2 6">Belongs to the SURF1 family.</text>
</comment>
<keyword evidence="3 6" id="KW-0812">Transmembrane</keyword>
<keyword evidence="6" id="KW-1003">Cell membrane</keyword>
<accession>A0A7C3C1R7</accession>
<evidence type="ECO:0000313" key="7">
    <source>
        <dbReference type="EMBL" id="HFB55019.1"/>
    </source>
</evidence>
<dbReference type="InterPro" id="IPR045214">
    <property type="entry name" value="Surf1/Surf4"/>
</dbReference>
<evidence type="ECO:0000256" key="5">
    <source>
        <dbReference type="ARBA" id="ARBA00023136"/>
    </source>
</evidence>
<protein>
    <recommendedName>
        <fullName evidence="6">SURF1-like protein</fullName>
    </recommendedName>
</protein>
<dbReference type="Proteomes" id="UP000886042">
    <property type="component" value="Unassembled WGS sequence"/>
</dbReference>
<dbReference type="Pfam" id="PF02104">
    <property type="entry name" value="SURF1"/>
    <property type="match status" value="1"/>
</dbReference>
<dbReference type="CDD" id="cd06662">
    <property type="entry name" value="SURF1"/>
    <property type="match status" value="1"/>
</dbReference>
<evidence type="ECO:0000256" key="3">
    <source>
        <dbReference type="ARBA" id="ARBA00022692"/>
    </source>
</evidence>
<comment type="subcellular location">
    <subcellularLocation>
        <location evidence="6">Cell membrane</location>
        <topology evidence="6">Multi-pass membrane protein</topology>
    </subcellularLocation>
    <subcellularLocation>
        <location evidence="1">Membrane</location>
    </subcellularLocation>
</comment>
<organism evidence="7">
    <name type="scientific">Hellea balneolensis</name>
    <dbReference type="NCBI Taxonomy" id="287478"/>
    <lineage>
        <taxon>Bacteria</taxon>
        <taxon>Pseudomonadati</taxon>
        <taxon>Pseudomonadota</taxon>
        <taxon>Alphaproteobacteria</taxon>
        <taxon>Maricaulales</taxon>
        <taxon>Robiginitomaculaceae</taxon>
        <taxon>Hellea</taxon>
    </lineage>
</organism>
<dbReference type="PANTHER" id="PTHR23427:SF2">
    <property type="entry name" value="SURFEIT LOCUS PROTEIN 1"/>
    <property type="match status" value="1"/>
</dbReference>
<feature type="transmembrane region" description="Helical" evidence="6">
    <location>
        <begin position="217"/>
        <end position="235"/>
    </location>
</feature>
<dbReference type="InterPro" id="IPR002994">
    <property type="entry name" value="Surf1/Shy1"/>
</dbReference>
<evidence type="ECO:0000256" key="1">
    <source>
        <dbReference type="ARBA" id="ARBA00004370"/>
    </source>
</evidence>
<name>A0A7C3C1R7_9PROT</name>
<feature type="transmembrane region" description="Helical" evidence="6">
    <location>
        <begin position="7"/>
        <end position="28"/>
    </location>
</feature>
<dbReference type="PROSITE" id="PS50895">
    <property type="entry name" value="SURF1"/>
    <property type="match status" value="1"/>
</dbReference>
<dbReference type="GO" id="GO:0005886">
    <property type="term" value="C:plasma membrane"/>
    <property type="evidence" value="ECO:0007669"/>
    <property type="project" value="UniProtKB-SubCell"/>
</dbReference>
<evidence type="ECO:0000256" key="6">
    <source>
        <dbReference type="RuleBase" id="RU363076"/>
    </source>
</evidence>
<dbReference type="AlphaFoldDB" id="A0A7C3C1R7"/>